<evidence type="ECO:0000256" key="5">
    <source>
        <dbReference type="ARBA" id="ARBA00022801"/>
    </source>
</evidence>
<evidence type="ECO:0000256" key="1">
    <source>
        <dbReference type="ARBA" id="ARBA00004752"/>
    </source>
</evidence>
<evidence type="ECO:0000256" key="8">
    <source>
        <dbReference type="ARBA" id="ARBA00023316"/>
    </source>
</evidence>
<dbReference type="AlphaFoldDB" id="Q3AFM5"/>
<dbReference type="eggNOG" id="COG1376">
    <property type="taxonomic scope" value="Bacteria"/>
</dbReference>
<keyword evidence="7 9" id="KW-0573">Peptidoglycan synthesis</keyword>
<dbReference type="InterPro" id="IPR005490">
    <property type="entry name" value="LD_TPept_cat_dom"/>
</dbReference>
<proteinExistence type="inferred from homology"/>
<evidence type="ECO:0000256" key="3">
    <source>
        <dbReference type="ARBA" id="ARBA00022676"/>
    </source>
</evidence>
<accession>Q3AFM5</accession>
<evidence type="ECO:0000256" key="7">
    <source>
        <dbReference type="ARBA" id="ARBA00022984"/>
    </source>
</evidence>
<dbReference type="Gene3D" id="2.40.440.10">
    <property type="entry name" value="L,D-transpeptidase catalytic domain-like"/>
    <property type="match status" value="1"/>
</dbReference>
<evidence type="ECO:0000313" key="12">
    <source>
        <dbReference type="Proteomes" id="UP000002706"/>
    </source>
</evidence>
<keyword evidence="5" id="KW-0378">Hydrolase</keyword>
<comment type="similarity">
    <text evidence="2">Belongs to the YkuD family.</text>
</comment>
<dbReference type="InterPro" id="IPR050979">
    <property type="entry name" value="LD-transpeptidase"/>
</dbReference>
<reference evidence="11 12" key="1">
    <citation type="journal article" date="2005" name="PLoS Genet.">
        <title>Life in hot carbon monoxide: the complete genome sequence of Carboxydothermus hydrogenoformans Z-2901.</title>
        <authorList>
            <person name="Wu M."/>
            <person name="Ren Q."/>
            <person name="Durkin A.S."/>
            <person name="Daugherty S.C."/>
            <person name="Brinkac L.M."/>
            <person name="Dodson R.J."/>
            <person name="Madupu R."/>
            <person name="Sullivan S.A."/>
            <person name="Kolonay J.F."/>
            <person name="Haft D.H."/>
            <person name="Nelson W.C."/>
            <person name="Tallon L.J."/>
            <person name="Jones K.M."/>
            <person name="Ulrich L.E."/>
            <person name="Gonzalez J.M."/>
            <person name="Zhulin I.B."/>
            <person name="Robb F.T."/>
            <person name="Eisen J.A."/>
        </authorList>
    </citation>
    <scope>NUCLEOTIDE SEQUENCE [LARGE SCALE GENOMIC DNA]</scope>
    <source>
        <strain evidence="12">ATCC BAA-161 / DSM 6008 / Z-2901</strain>
    </source>
</reference>
<dbReference type="Pfam" id="PF03734">
    <property type="entry name" value="YkuD"/>
    <property type="match status" value="1"/>
</dbReference>
<dbReference type="CDD" id="cd16913">
    <property type="entry name" value="YkuD_like"/>
    <property type="match status" value="1"/>
</dbReference>
<dbReference type="GO" id="GO:0071972">
    <property type="term" value="F:peptidoglycan L,D-transpeptidase activity"/>
    <property type="evidence" value="ECO:0007669"/>
    <property type="project" value="TreeGrafter"/>
</dbReference>
<evidence type="ECO:0000256" key="6">
    <source>
        <dbReference type="ARBA" id="ARBA00022960"/>
    </source>
</evidence>
<dbReference type="GO" id="GO:0071555">
    <property type="term" value="P:cell wall organization"/>
    <property type="evidence" value="ECO:0007669"/>
    <property type="project" value="UniProtKB-UniRule"/>
</dbReference>
<dbReference type="FunCoup" id="Q3AFM5">
    <property type="interactions" value="9"/>
</dbReference>
<dbReference type="STRING" id="246194.CHY_0187"/>
<dbReference type="GO" id="GO:0008360">
    <property type="term" value="P:regulation of cell shape"/>
    <property type="evidence" value="ECO:0007669"/>
    <property type="project" value="UniProtKB-UniRule"/>
</dbReference>
<sequence>MRFILAGAKINNFFPPHHPGKEAKVMIVHLTVSLKKKLLTLYKNNQKIKSWPVAVGAPSTPTPTGIYRIKNKISNPGGSPYGVLGSRWMGLTIPGGNYGIHGTNNPASIGREVSRGCIRMLNKDIEELFPQVPLWSRVIITKD</sequence>
<keyword evidence="4" id="KW-0808">Transferase</keyword>
<dbReference type="EMBL" id="CP000141">
    <property type="protein sequence ID" value="ABB14002.1"/>
    <property type="molecule type" value="Genomic_DNA"/>
</dbReference>
<dbReference type="MEROPS" id="C82.003"/>
<evidence type="ECO:0000259" key="10">
    <source>
        <dbReference type="PROSITE" id="PS52029"/>
    </source>
</evidence>
<keyword evidence="3" id="KW-0328">Glycosyltransferase</keyword>
<evidence type="ECO:0000313" key="11">
    <source>
        <dbReference type="EMBL" id="ABB14002.1"/>
    </source>
</evidence>
<dbReference type="HOGENOM" id="CLU_042399_4_1_9"/>
<feature type="active site" description="Proton donor/acceptor" evidence="9">
    <location>
        <position position="101"/>
    </location>
</feature>
<evidence type="ECO:0000256" key="9">
    <source>
        <dbReference type="PROSITE-ProRule" id="PRU01373"/>
    </source>
</evidence>
<dbReference type="SUPFAM" id="SSF141523">
    <property type="entry name" value="L,D-transpeptidase catalytic domain-like"/>
    <property type="match status" value="1"/>
</dbReference>
<dbReference type="PROSITE" id="PS52029">
    <property type="entry name" value="LD_TPASE"/>
    <property type="match status" value="1"/>
</dbReference>
<evidence type="ECO:0000256" key="4">
    <source>
        <dbReference type="ARBA" id="ARBA00022679"/>
    </source>
</evidence>
<name>Q3AFM5_CARHZ</name>
<organism evidence="11 12">
    <name type="scientific">Carboxydothermus hydrogenoformans (strain ATCC BAA-161 / DSM 6008 / Z-2901)</name>
    <dbReference type="NCBI Taxonomy" id="246194"/>
    <lineage>
        <taxon>Bacteria</taxon>
        <taxon>Bacillati</taxon>
        <taxon>Bacillota</taxon>
        <taxon>Clostridia</taxon>
        <taxon>Thermoanaerobacterales</taxon>
        <taxon>Thermoanaerobacteraceae</taxon>
        <taxon>Carboxydothermus</taxon>
    </lineage>
</organism>
<dbReference type="PANTHER" id="PTHR30582:SF24">
    <property type="entry name" value="L,D-TRANSPEPTIDASE ERFK_SRFK-RELATED"/>
    <property type="match status" value="1"/>
</dbReference>
<keyword evidence="12" id="KW-1185">Reference proteome</keyword>
<dbReference type="KEGG" id="chy:CHY_0187"/>
<dbReference type="UniPathway" id="UPA00219"/>
<feature type="domain" description="L,D-TPase catalytic" evidence="10">
    <location>
        <begin position="28"/>
        <end position="141"/>
    </location>
</feature>
<dbReference type="Proteomes" id="UP000002706">
    <property type="component" value="Chromosome"/>
</dbReference>
<comment type="pathway">
    <text evidence="1 9">Cell wall biogenesis; peptidoglycan biosynthesis.</text>
</comment>
<dbReference type="GO" id="GO:0005576">
    <property type="term" value="C:extracellular region"/>
    <property type="evidence" value="ECO:0007669"/>
    <property type="project" value="TreeGrafter"/>
</dbReference>
<dbReference type="InParanoid" id="Q3AFM5"/>
<evidence type="ECO:0000256" key="2">
    <source>
        <dbReference type="ARBA" id="ARBA00005992"/>
    </source>
</evidence>
<protein>
    <submittedName>
        <fullName evidence="11">ErfK/YbiS/YcfS/YnhG family protein</fullName>
    </submittedName>
</protein>
<dbReference type="PANTHER" id="PTHR30582">
    <property type="entry name" value="L,D-TRANSPEPTIDASE"/>
    <property type="match status" value="1"/>
</dbReference>
<dbReference type="InterPro" id="IPR038063">
    <property type="entry name" value="Transpep_catalytic_dom"/>
</dbReference>
<dbReference type="GO" id="GO:0018104">
    <property type="term" value="P:peptidoglycan-protein cross-linking"/>
    <property type="evidence" value="ECO:0007669"/>
    <property type="project" value="TreeGrafter"/>
</dbReference>
<gene>
    <name evidence="11" type="ordered locus">CHY_0187</name>
</gene>
<keyword evidence="8 9" id="KW-0961">Cell wall biogenesis/degradation</keyword>
<dbReference type="GO" id="GO:0016757">
    <property type="term" value="F:glycosyltransferase activity"/>
    <property type="evidence" value="ECO:0007669"/>
    <property type="project" value="UniProtKB-KW"/>
</dbReference>
<feature type="active site" description="Nucleophile" evidence="9">
    <location>
        <position position="117"/>
    </location>
</feature>
<keyword evidence="6 9" id="KW-0133">Cell shape</keyword>